<dbReference type="RefSeq" id="WP_038197412.1">
    <property type="nucleotide sequence ID" value="NZ_CAWLXS010000355.1"/>
</dbReference>
<sequence length="130" mass="14086">MASEQKIWYSPLTGKIFQGRVNTKTNIANGDKKDITDEAIKAVAEHLYYRPKVLQFTLKGGDVLSIKSTVTAQGVPDNTVENAAYDLLYVAERLVEQFSAAGIEPQEGSNDPGECLLAQAEKAIAKALGE</sequence>
<dbReference type="InterPro" id="IPR055869">
    <property type="entry name" value="DUF7446"/>
</dbReference>
<comment type="caution">
    <text evidence="1">The sequence shown here is derived from an EMBL/GenBank/DDBJ whole genome shotgun (WGS) entry which is preliminary data.</text>
</comment>
<evidence type="ECO:0000313" key="1">
    <source>
        <dbReference type="EMBL" id="CDH25095.1"/>
    </source>
</evidence>
<gene>
    <name evidence="1" type="ORF">XBKB1_3690006</name>
</gene>
<organism evidence="1">
    <name type="scientific">Xenorhabdus bovienii str. kraussei Becker Underwood</name>
    <dbReference type="NCBI Taxonomy" id="1398204"/>
    <lineage>
        <taxon>Bacteria</taxon>
        <taxon>Pseudomonadati</taxon>
        <taxon>Pseudomonadota</taxon>
        <taxon>Gammaproteobacteria</taxon>
        <taxon>Enterobacterales</taxon>
        <taxon>Morganellaceae</taxon>
        <taxon>Xenorhabdus</taxon>
    </lineage>
</organism>
<dbReference type="HOGENOM" id="CLU_1937313_0_0_6"/>
<dbReference type="Proteomes" id="UP000028493">
    <property type="component" value="Unassembled WGS sequence"/>
</dbReference>
<accession>A0A077PL21</accession>
<name>A0A077PL21_XENBV</name>
<proteinExistence type="predicted"/>
<dbReference type="AlphaFoldDB" id="A0A077PL21"/>
<dbReference type="Pfam" id="PF24233">
    <property type="entry name" value="DUF7446"/>
    <property type="match status" value="1"/>
</dbReference>
<protein>
    <submittedName>
        <fullName evidence="1">Uncharacterized protein</fullName>
    </submittedName>
</protein>
<reference evidence="1" key="1">
    <citation type="submission" date="2013-07" db="EMBL/GenBank/DDBJ databases">
        <title>Sub-species coevolution in mutualistic symbiosis.</title>
        <authorList>
            <person name="Murfin K."/>
            <person name="Klassen J."/>
            <person name="Lee M."/>
            <person name="Forst S."/>
            <person name="Stock P."/>
            <person name="Goodrich-Blair H."/>
        </authorList>
    </citation>
    <scope>NUCLEOTIDE SEQUENCE [LARGE SCALE GENOMIC DNA]</scope>
    <source>
        <strain evidence="1">Kraussei Becker Underwood</strain>
    </source>
</reference>
<dbReference type="EMBL" id="CBSZ010000300">
    <property type="protein sequence ID" value="CDH25095.1"/>
    <property type="molecule type" value="Genomic_DNA"/>
</dbReference>